<dbReference type="SUPFAM" id="SSF55785">
    <property type="entry name" value="PYP-like sensor domain (PAS domain)"/>
    <property type="match status" value="5"/>
</dbReference>
<dbReference type="PANTHER" id="PTHR44757">
    <property type="entry name" value="DIGUANYLATE CYCLASE DGCP"/>
    <property type="match status" value="1"/>
</dbReference>
<evidence type="ECO:0000259" key="4">
    <source>
        <dbReference type="PROSITE" id="PS50887"/>
    </source>
</evidence>
<organism evidence="5 6">
    <name type="scientific">Undibacterium jejuense</name>
    <dbReference type="NCBI Taxonomy" id="1344949"/>
    <lineage>
        <taxon>Bacteria</taxon>
        <taxon>Pseudomonadati</taxon>
        <taxon>Pseudomonadota</taxon>
        <taxon>Betaproteobacteria</taxon>
        <taxon>Burkholderiales</taxon>
        <taxon>Oxalobacteraceae</taxon>
        <taxon>Undibacterium</taxon>
    </lineage>
</organism>
<dbReference type="Gene3D" id="3.30.450.20">
    <property type="entry name" value="PAS domain"/>
    <property type="match status" value="5"/>
</dbReference>
<dbReference type="SMART" id="SM00091">
    <property type="entry name" value="PAS"/>
    <property type="match status" value="5"/>
</dbReference>
<dbReference type="GO" id="GO:0003824">
    <property type="term" value="F:catalytic activity"/>
    <property type="evidence" value="ECO:0007669"/>
    <property type="project" value="UniProtKB-ARBA"/>
</dbReference>
<dbReference type="SMART" id="SM00086">
    <property type="entry name" value="PAC"/>
    <property type="match status" value="5"/>
</dbReference>
<dbReference type="PROSITE" id="PS50113">
    <property type="entry name" value="PAC"/>
    <property type="match status" value="2"/>
</dbReference>
<dbReference type="CDD" id="cd00130">
    <property type="entry name" value="PAS"/>
    <property type="match status" value="5"/>
</dbReference>
<dbReference type="NCBIfam" id="TIGR00254">
    <property type="entry name" value="GGDEF"/>
    <property type="match status" value="1"/>
</dbReference>
<dbReference type="InterPro" id="IPR013656">
    <property type="entry name" value="PAS_4"/>
</dbReference>
<dbReference type="InterPro" id="IPR013767">
    <property type="entry name" value="PAS_fold"/>
</dbReference>
<dbReference type="Pfam" id="PF00989">
    <property type="entry name" value="PAS"/>
    <property type="match status" value="1"/>
</dbReference>
<dbReference type="InterPro" id="IPR000160">
    <property type="entry name" value="GGDEF_dom"/>
</dbReference>
<dbReference type="Pfam" id="PF00563">
    <property type="entry name" value="EAL"/>
    <property type="match status" value="1"/>
</dbReference>
<evidence type="ECO:0000259" key="3">
    <source>
        <dbReference type="PROSITE" id="PS50883"/>
    </source>
</evidence>
<sequence>MQRFARPIYVSQFADFHIDIVAMFDSNLRHTYVNSAIENYTGLKPQDYVGKTNYELGMPKDLVTQWDEALEHVFRTGESRDLTFTFPGVEGNRDFHSRLVAERDSSGNVASVISFARDVTEAELCFRSDMVNKYETGLIQAILDSVDDAVIGKTLDGVVTSWNGAAEAMFGYKAEEMLGRSILRLFPPDRLDEEKFILEKLQYGEKIDHLETVRVHKSGRLIHVTVTTSPIRNLDGKVVGACKIVKNVTPLIVERQRLELALLATNSGLWDWDLINGTVYLSDLYLKITGSDKQQEIHDFDHFKRTIHPNDLEQTLKTIDKYLEGHTEHIEFDYRLAANSGPKESWVTTQAQIVERDLLGRPSRLVGTITDTTEIKKTYSNLLDREKRLTRVIDGSDQGYWDWNIQENSLEVSPRWAEMLGYTLEEVDVANGGYEKLVHPDDLVSVMETVLKHIQGKLPNLEQEIRCLTKTGEWKWILTRGRVVEWDDGRNPLMVSGTHTDITERKKLEMSLREAATVFENSYDGIVVVNTDGLVSRTNPSFSRITGFTAEEVIGKSYQSLFATPLKRRFYEQLYLSLNKHKYWTGELWGHRKNDQTYPLLLSISSVVDDKNGIEHYIGIFSDISHLKEHEAELDRVAHYDPLTGTPNRRLLSDRLQQSIVRADRQGKSLAVCYLDLDGFKYVNDHFGHQAGDDLLVAIVNNLKQVLRAEDTLSRLGGDEFVLLINGCERPEECSIILDRILNTIKIPITIDKAVISVSASIGVSLYPNDHSDADTLLRHADQAMYRAKESGKNRYHLFDPDSDQKAQRQREIISRLHNALQNDELTLYFQPKVDLRNGAVVGVEALIRWQHPERGLLSPAAFLPQVEGSTAEYPIGKWVISTAIRKASQWLIEGFPLKVSVNISANQLMHPEFLNDLRLALAEHPEVPASHLELEVLESVSISDVTRTVEILAECHRIGVMVSLDDFGTGYSSLTYLRKLPVDTLKIDQSFVRDMLTDPEDHGIVNAVINLAKSFNRQVIAEGVETLAHGNELLRMGCHLVQGYGIAKPMPGEEIQTWIKYWLAQRNWECI</sequence>
<dbReference type="RefSeq" id="WP_186910480.1">
    <property type="nucleotide sequence ID" value="NZ_JACOFV010000001.1"/>
</dbReference>
<keyword evidence="6" id="KW-1185">Reference proteome</keyword>
<proteinExistence type="predicted"/>
<comment type="caution">
    <text evidence="5">The sequence shown here is derived from an EMBL/GenBank/DDBJ whole genome shotgun (WGS) entry which is preliminary data.</text>
</comment>
<accession>A0A923KMV2</accession>
<feature type="domain" description="PAS" evidence="1">
    <location>
        <begin position="135"/>
        <end position="205"/>
    </location>
</feature>
<feature type="domain" description="PAS" evidence="1">
    <location>
        <begin position="254"/>
        <end position="326"/>
    </location>
</feature>
<evidence type="ECO:0000259" key="1">
    <source>
        <dbReference type="PROSITE" id="PS50112"/>
    </source>
</evidence>
<dbReference type="InterPro" id="IPR000014">
    <property type="entry name" value="PAS"/>
</dbReference>
<gene>
    <name evidence="5" type="ORF">H8K32_00335</name>
</gene>
<dbReference type="PROSITE" id="PS50112">
    <property type="entry name" value="PAS"/>
    <property type="match status" value="5"/>
</dbReference>
<dbReference type="PROSITE" id="PS50883">
    <property type="entry name" value="EAL"/>
    <property type="match status" value="1"/>
</dbReference>
<dbReference type="Pfam" id="PF08448">
    <property type="entry name" value="PAS_4"/>
    <property type="match status" value="1"/>
</dbReference>
<dbReference type="GO" id="GO:0006355">
    <property type="term" value="P:regulation of DNA-templated transcription"/>
    <property type="evidence" value="ECO:0007669"/>
    <property type="project" value="InterPro"/>
</dbReference>
<dbReference type="Pfam" id="PF00990">
    <property type="entry name" value="GGDEF"/>
    <property type="match status" value="1"/>
</dbReference>
<dbReference type="FunFam" id="3.30.70.270:FF:000001">
    <property type="entry name" value="Diguanylate cyclase domain protein"/>
    <property type="match status" value="1"/>
</dbReference>
<evidence type="ECO:0000259" key="2">
    <source>
        <dbReference type="PROSITE" id="PS50113"/>
    </source>
</evidence>
<dbReference type="PANTHER" id="PTHR44757:SF2">
    <property type="entry name" value="BIOFILM ARCHITECTURE MAINTENANCE PROTEIN MBAA"/>
    <property type="match status" value="1"/>
</dbReference>
<protein>
    <submittedName>
        <fullName evidence="5">PAS domain S-box protein</fullName>
    </submittedName>
</protein>
<dbReference type="Pfam" id="PF13426">
    <property type="entry name" value="PAS_9"/>
    <property type="match status" value="1"/>
</dbReference>
<dbReference type="InterPro" id="IPR035965">
    <property type="entry name" value="PAS-like_dom_sf"/>
</dbReference>
<feature type="domain" description="PAS" evidence="1">
    <location>
        <begin position="511"/>
        <end position="581"/>
    </location>
</feature>
<dbReference type="CDD" id="cd01949">
    <property type="entry name" value="GGDEF"/>
    <property type="match status" value="1"/>
</dbReference>
<evidence type="ECO:0000313" key="5">
    <source>
        <dbReference type="EMBL" id="MBC3860534.1"/>
    </source>
</evidence>
<dbReference type="InterPro" id="IPR001610">
    <property type="entry name" value="PAC"/>
</dbReference>
<dbReference type="Gene3D" id="3.30.70.270">
    <property type="match status" value="1"/>
</dbReference>
<dbReference type="Gene3D" id="3.20.20.450">
    <property type="entry name" value="EAL domain"/>
    <property type="match status" value="1"/>
</dbReference>
<dbReference type="SMART" id="SM00267">
    <property type="entry name" value="GGDEF"/>
    <property type="match status" value="1"/>
</dbReference>
<feature type="domain" description="GGDEF" evidence="4">
    <location>
        <begin position="668"/>
        <end position="801"/>
    </location>
</feature>
<evidence type="ECO:0000313" key="6">
    <source>
        <dbReference type="Proteomes" id="UP000634011"/>
    </source>
</evidence>
<dbReference type="InterPro" id="IPR013655">
    <property type="entry name" value="PAS_fold_3"/>
</dbReference>
<dbReference type="NCBIfam" id="TIGR00229">
    <property type="entry name" value="sensory_box"/>
    <property type="match status" value="4"/>
</dbReference>
<dbReference type="InterPro" id="IPR052155">
    <property type="entry name" value="Biofilm_reg_signaling"/>
</dbReference>
<dbReference type="InterPro" id="IPR043128">
    <property type="entry name" value="Rev_trsase/Diguanyl_cyclase"/>
</dbReference>
<feature type="domain" description="PAC" evidence="2">
    <location>
        <begin position="584"/>
        <end position="636"/>
    </location>
</feature>
<feature type="domain" description="PAS" evidence="1">
    <location>
        <begin position="21"/>
        <end position="77"/>
    </location>
</feature>
<feature type="domain" description="PAC" evidence="2">
    <location>
        <begin position="461"/>
        <end position="514"/>
    </location>
</feature>
<dbReference type="InterPro" id="IPR029787">
    <property type="entry name" value="Nucleotide_cyclase"/>
</dbReference>
<dbReference type="InterPro" id="IPR000700">
    <property type="entry name" value="PAS-assoc_C"/>
</dbReference>
<dbReference type="CDD" id="cd01948">
    <property type="entry name" value="EAL"/>
    <property type="match status" value="1"/>
</dbReference>
<dbReference type="PROSITE" id="PS50887">
    <property type="entry name" value="GGDEF"/>
    <property type="match status" value="1"/>
</dbReference>
<dbReference type="SUPFAM" id="SSF55073">
    <property type="entry name" value="Nucleotide cyclase"/>
    <property type="match status" value="1"/>
</dbReference>
<dbReference type="InterPro" id="IPR035919">
    <property type="entry name" value="EAL_sf"/>
</dbReference>
<dbReference type="Proteomes" id="UP000634011">
    <property type="component" value="Unassembled WGS sequence"/>
</dbReference>
<dbReference type="SUPFAM" id="SSF141868">
    <property type="entry name" value="EAL domain-like"/>
    <property type="match status" value="1"/>
</dbReference>
<dbReference type="SMART" id="SM00052">
    <property type="entry name" value="EAL"/>
    <property type="match status" value="1"/>
</dbReference>
<feature type="domain" description="EAL" evidence="3">
    <location>
        <begin position="810"/>
        <end position="1064"/>
    </location>
</feature>
<reference evidence="5" key="1">
    <citation type="submission" date="2020-08" db="EMBL/GenBank/DDBJ databases">
        <title>Novel species isolated from subtropical streams in China.</title>
        <authorList>
            <person name="Lu H."/>
        </authorList>
    </citation>
    <scope>NUCLEOTIDE SEQUENCE</scope>
    <source>
        <strain evidence="5">KACC 12607</strain>
    </source>
</reference>
<dbReference type="EMBL" id="JACOFV010000001">
    <property type="protein sequence ID" value="MBC3860534.1"/>
    <property type="molecule type" value="Genomic_DNA"/>
</dbReference>
<dbReference type="InterPro" id="IPR001633">
    <property type="entry name" value="EAL_dom"/>
</dbReference>
<dbReference type="AlphaFoldDB" id="A0A923KMV2"/>
<dbReference type="Pfam" id="PF08447">
    <property type="entry name" value="PAS_3"/>
    <property type="match status" value="2"/>
</dbReference>
<name>A0A923KMV2_9BURK</name>
<feature type="domain" description="PAS" evidence="1">
    <location>
        <begin position="385"/>
        <end position="457"/>
    </location>
</feature>